<dbReference type="SUPFAM" id="SSF55136">
    <property type="entry name" value="Probable bacterial effector-binding domain"/>
    <property type="match status" value="1"/>
</dbReference>
<accession>A0A7X2H0V5</accession>
<feature type="domain" description="GyrI-like small molecule binding" evidence="1">
    <location>
        <begin position="3"/>
        <end position="45"/>
    </location>
</feature>
<dbReference type="InterPro" id="IPR011256">
    <property type="entry name" value="Reg_factor_effector_dom_sf"/>
</dbReference>
<dbReference type="InterPro" id="IPR029442">
    <property type="entry name" value="GyrI-like"/>
</dbReference>
<evidence type="ECO:0000259" key="1">
    <source>
        <dbReference type="Pfam" id="PF06445"/>
    </source>
</evidence>
<dbReference type="EMBL" id="WJXB01000001">
    <property type="protein sequence ID" value="MRN51470.1"/>
    <property type="molecule type" value="Genomic_DNA"/>
</dbReference>
<sequence length="51" mass="6204">MHDLWKRIWGEWFPSSNYESTDGPEFEMTYERANNMYEMEVWIPVVKKSAS</sequence>
<dbReference type="AlphaFoldDB" id="A0A7X2H0V5"/>
<dbReference type="Gene3D" id="3.20.80.10">
    <property type="entry name" value="Regulatory factor, effector binding domain"/>
    <property type="match status" value="1"/>
</dbReference>
<dbReference type="Pfam" id="PF06445">
    <property type="entry name" value="GyrI-like"/>
    <property type="match status" value="1"/>
</dbReference>
<evidence type="ECO:0000313" key="2">
    <source>
        <dbReference type="EMBL" id="MRN51470.1"/>
    </source>
</evidence>
<reference evidence="2 3" key="1">
    <citation type="submission" date="2019-11" db="EMBL/GenBank/DDBJ databases">
        <title>Paenibacillus monticola sp. nov., a novel PGPR strain isolated from mountain sample in China.</title>
        <authorList>
            <person name="Zhao Q."/>
            <person name="Li H.-P."/>
            <person name="Zhang J.-L."/>
        </authorList>
    </citation>
    <scope>NUCLEOTIDE SEQUENCE [LARGE SCALE GENOMIC DNA]</scope>
    <source>
        <strain evidence="2 3">LC-T2</strain>
    </source>
</reference>
<proteinExistence type="predicted"/>
<dbReference type="Proteomes" id="UP000463051">
    <property type="component" value="Unassembled WGS sequence"/>
</dbReference>
<gene>
    <name evidence="2" type="ORF">GJB61_00410</name>
</gene>
<keyword evidence="3" id="KW-1185">Reference proteome</keyword>
<organism evidence="2 3">
    <name type="scientific">Paenibacillus monticola</name>
    <dbReference type="NCBI Taxonomy" id="2666075"/>
    <lineage>
        <taxon>Bacteria</taxon>
        <taxon>Bacillati</taxon>
        <taxon>Bacillota</taxon>
        <taxon>Bacilli</taxon>
        <taxon>Bacillales</taxon>
        <taxon>Paenibacillaceae</taxon>
        <taxon>Paenibacillus</taxon>
    </lineage>
</organism>
<comment type="caution">
    <text evidence="2">The sequence shown here is derived from an EMBL/GenBank/DDBJ whole genome shotgun (WGS) entry which is preliminary data.</text>
</comment>
<name>A0A7X2H0V5_9BACL</name>
<protein>
    <recommendedName>
        <fullName evidence="1">GyrI-like small molecule binding domain-containing protein</fullName>
    </recommendedName>
</protein>
<evidence type="ECO:0000313" key="3">
    <source>
        <dbReference type="Proteomes" id="UP000463051"/>
    </source>
</evidence>